<dbReference type="Proteomes" id="UP001054945">
    <property type="component" value="Unassembled WGS sequence"/>
</dbReference>
<keyword evidence="3" id="KW-1185">Reference proteome</keyword>
<dbReference type="InterPro" id="IPR003018">
    <property type="entry name" value="GAF"/>
</dbReference>
<gene>
    <name evidence="2" type="primary">Pde11</name>
    <name evidence="2" type="ORF">CEXT_802941</name>
</gene>
<evidence type="ECO:0000313" key="3">
    <source>
        <dbReference type="Proteomes" id="UP001054945"/>
    </source>
</evidence>
<organism evidence="2 3">
    <name type="scientific">Caerostris extrusa</name>
    <name type="common">Bark spider</name>
    <name type="synonym">Caerostris bankana</name>
    <dbReference type="NCBI Taxonomy" id="172846"/>
    <lineage>
        <taxon>Eukaryota</taxon>
        <taxon>Metazoa</taxon>
        <taxon>Ecdysozoa</taxon>
        <taxon>Arthropoda</taxon>
        <taxon>Chelicerata</taxon>
        <taxon>Arachnida</taxon>
        <taxon>Araneae</taxon>
        <taxon>Araneomorphae</taxon>
        <taxon>Entelegynae</taxon>
        <taxon>Araneoidea</taxon>
        <taxon>Araneidae</taxon>
        <taxon>Caerostris</taxon>
    </lineage>
</organism>
<dbReference type="SUPFAM" id="SSF55781">
    <property type="entry name" value="GAF domain-like"/>
    <property type="match status" value="1"/>
</dbReference>
<accession>A0AAV4SWC3</accession>
<dbReference type="Pfam" id="PF01590">
    <property type="entry name" value="GAF"/>
    <property type="match status" value="1"/>
</dbReference>
<sequence length="161" mass="18431">MRCLVNQLFDVSRSSTIEQMQRKEEIRIPWGNGIVGHVAEYRESLNIPDCYKDGRFCNLVDRRTGYKTRNMLCMPILDADGEVKGVAQIINKCEERTFHRCRPGEHSSRFLPPSYFQIPNAGRKMKFSTSLKEGHVNLFGEELKGGRDEIKANVFGVAPHN</sequence>
<feature type="domain" description="GAF" evidence="1">
    <location>
        <begin position="19"/>
        <end position="99"/>
    </location>
</feature>
<proteinExistence type="predicted"/>
<name>A0AAV4SWC3_CAEEX</name>
<evidence type="ECO:0000259" key="1">
    <source>
        <dbReference type="Pfam" id="PF01590"/>
    </source>
</evidence>
<reference evidence="2 3" key="1">
    <citation type="submission" date="2021-06" db="EMBL/GenBank/DDBJ databases">
        <title>Caerostris extrusa draft genome.</title>
        <authorList>
            <person name="Kono N."/>
            <person name="Arakawa K."/>
        </authorList>
    </citation>
    <scope>NUCLEOTIDE SEQUENCE [LARGE SCALE GENOMIC DNA]</scope>
</reference>
<comment type="caution">
    <text evidence="2">The sequence shown here is derived from an EMBL/GenBank/DDBJ whole genome shotgun (WGS) entry which is preliminary data.</text>
</comment>
<dbReference type="AlphaFoldDB" id="A0AAV4SWC3"/>
<protein>
    <submittedName>
        <fullName evidence="2">Dual 3',5'-cyclic-AMP and -GMP phosphodiesterase 11</fullName>
    </submittedName>
</protein>
<evidence type="ECO:0000313" key="2">
    <source>
        <dbReference type="EMBL" id="GIY37286.1"/>
    </source>
</evidence>
<dbReference type="EMBL" id="BPLR01010152">
    <property type="protein sequence ID" value="GIY37286.1"/>
    <property type="molecule type" value="Genomic_DNA"/>
</dbReference>
<dbReference type="InterPro" id="IPR029016">
    <property type="entry name" value="GAF-like_dom_sf"/>
</dbReference>
<dbReference type="Gene3D" id="3.30.450.40">
    <property type="match status" value="1"/>
</dbReference>